<dbReference type="AlphaFoldDB" id="A0AA40C9Z5"/>
<gene>
    <name evidence="1" type="ORF">B0T17DRAFT_654002</name>
</gene>
<organism evidence="1 2">
    <name type="scientific">Bombardia bombarda</name>
    <dbReference type="NCBI Taxonomy" id="252184"/>
    <lineage>
        <taxon>Eukaryota</taxon>
        <taxon>Fungi</taxon>
        <taxon>Dikarya</taxon>
        <taxon>Ascomycota</taxon>
        <taxon>Pezizomycotina</taxon>
        <taxon>Sordariomycetes</taxon>
        <taxon>Sordariomycetidae</taxon>
        <taxon>Sordariales</taxon>
        <taxon>Lasiosphaeriaceae</taxon>
        <taxon>Bombardia</taxon>
    </lineage>
</organism>
<evidence type="ECO:0000313" key="1">
    <source>
        <dbReference type="EMBL" id="KAK0630607.1"/>
    </source>
</evidence>
<accession>A0AA40C9Z5</accession>
<proteinExistence type="predicted"/>
<dbReference type="EMBL" id="JAULSR010000002">
    <property type="protein sequence ID" value="KAK0630607.1"/>
    <property type="molecule type" value="Genomic_DNA"/>
</dbReference>
<comment type="caution">
    <text evidence="1">The sequence shown here is derived from an EMBL/GenBank/DDBJ whole genome shotgun (WGS) entry which is preliminary data.</text>
</comment>
<evidence type="ECO:0000313" key="2">
    <source>
        <dbReference type="Proteomes" id="UP001174934"/>
    </source>
</evidence>
<dbReference type="Proteomes" id="UP001174934">
    <property type="component" value="Unassembled WGS sequence"/>
</dbReference>
<reference evidence="1" key="1">
    <citation type="submission" date="2023-06" db="EMBL/GenBank/DDBJ databases">
        <title>Genome-scale phylogeny and comparative genomics of the fungal order Sordariales.</title>
        <authorList>
            <consortium name="Lawrence Berkeley National Laboratory"/>
            <person name="Hensen N."/>
            <person name="Bonometti L."/>
            <person name="Westerberg I."/>
            <person name="Brannstrom I.O."/>
            <person name="Guillou S."/>
            <person name="Cros-Aarteil S."/>
            <person name="Calhoun S."/>
            <person name="Haridas S."/>
            <person name="Kuo A."/>
            <person name="Mondo S."/>
            <person name="Pangilinan J."/>
            <person name="Riley R."/>
            <person name="LaButti K."/>
            <person name="Andreopoulos B."/>
            <person name="Lipzen A."/>
            <person name="Chen C."/>
            <person name="Yanf M."/>
            <person name="Daum C."/>
            <person name="Ng V."/>
            <person name="Clum A."/>
            <person name="Steindorff A."/>
            <person name="Ohm R."/>
            <person name="Martin F."/>
            <person name="Silar P."/>
            <person name="Natvig D."/>
            <person name="Lalanne C."/>
            <person name="Gautier V."/>
            <person name="Ament-velasquez S.L."/>
            <person name="Kruys A."/>
            <person name="Hutchinson M.I."/>
            <person name="Powell A.J."/>
            <person name="Barry K."/>
            <person name="Miller A.N."/>
            <person name="Grigoriev I.V."/>
            <person name="Debuchy R."/>
            <person name="Gladieux P."/>
            <person name="Thoren M.H."/>
            <person name="Johannesson H."/>
        </authorList>
    </citation>
    <scope>NUCLEOTIDE SEQUENCE</scope>
    <source>
        <strain evidence="1">SMH3391-2</strain>
    </source>
</reference>
<name>A0AA40C9Z5_9PEZI</name>
<protein>
    <submittedName>
        <fullName evidence="1">Uncharacterized protein</fullName>
    </submittedName>
</protein>
<keyword evidence="2" id="KW-1185">Reference proteome</keyword>
<sequence length="391" mass="44027">MNRSIIISTKPTERCLLAASPWPRLEQHLSNWDLVLFLDFGGHSMSLFKLERLSEVVSFIEVGADGTGGGGEMWSCDISELIVKKLRDQGIKDVGQRRQHALTQQFSKEKGRIDLNTPKPINGSTSLYFMEDDLTDTTVHLTVAEITDCLNRGMESPINMARRMLEELAAYTEASIGVVVSGGSLKAKHANDSVFQDCPIPEDRRKYTEDIEHRWESPMNFQGAALAVTNDRTPAKFFQDGAAIGNKPHRFDCESSSRRARMKLVCDPHYGQRDQQEDAFGRKILIAKNRYDLFYLDKLKAQGDHIFEVMSDPDLGGISVCVTRTLTNKNNPDGASTMSKKYLPLYFDAAHNCIHVDVDKMGEGTYDEQERERMECDIAGADESEKEKEED</sequence>